<dbReference type="EMBL" id="JACHZG010000001">
    <property type="protein sequence ID" value="MBB3325291.1"/>
    <property type="molecule type" value="Genomic_DNA"/>
</dbReference>
<protein>
    <recommendedName>
        <fullName evidence="1">EthD domain-containing protein</fullName>
    </recommendedName>
</protein>
<dbReference type="InterPro" id="IPR011008">
    <property type="entry name" value="Dimeric_a/b-barrel"/>
</dbReference>
<feature type="domain" description="EthD" evidence="1">
    <location>
        <begin position="29"/>
        <end position="97"/>
    </location>
</feature>
<dbReference type="RefSeq" id="WP_198423214.1">
    <property type="nucleotide sequence ID" value="NZ_JACHZG010000001.1"/>
</dbReference>
<dbReference type="SUPFAM" id="SSF54909">
    <property type="entry name" value="Dimeric alpha+beta barrel"/>
    <property type="match status" value="1"/>
</dbReference>
<dbReference type="Proteomes" id="UP000565572">
    <property type="component" value="Unassembled WGS sequence"/>
</dbReference>
<proteinExistence type="predicted"/>
<evidence type="ECO:0000259" key="1">
    <source>
        <dbReference type="Pfam" id="PF07110"/>
    </source>
</evidence>
<dbReference type="GO" id="GO:0016491">
    <property type="term" value="F:oxidoreductase activity"/>
    <property type="evidence" value="ECO:0007669"/>
    <property type="project" value="InterPro"/>
</dbReference>
<gene>
    <name evidence="2" type="ORF">FHX39_000235</name>
</gene>
<keyword evidence="3" id="KW-1185">Reference proteome</keyword>
<comment type="caution">
    <text evidence="2">The sequence shown here is derived from an EMBL/GenBank/DDBJ whole genome shotgun (WGS) entry which is preliminary data.</text>
</comment>
<sequence length="306" mass="32615">MSNSTPPDHAGRDRTTAISSYTTVLGRLSLAEEDFRAYWRDVHGPLCSRVPGLGWYVQHHFARHHDAHLWPGPEGADRLAGYDLDGAVEIGWADAAAQATFQEASSILFSDEQNVFSETAAYPLPAGSTTLLDRNPDATPNGADPYDRQHVHLGVRPGARDDVVELLSRGLTELAARTADLVTARIHPLEPHDNSTPNPPAPGVAHTVVGERVELVVLEVAFTDALARRRALADGPLAEANAALGGLVSHVTPFAVSSVCTFVRDGALTDAGLRGSRVAELITALAATNQVGDDVRHLMRTGRLAG</sequence>
<evidence type="ECO:0000313" key="2">
    <source>
        <dbReference type="EMBL" id="MBB3325291.1"/>
    </source>
</evidence>
<dbReference type="Pfam" id="PF07110">
    <property type="entry name" value="EthD"/>
    <property type="match status" value="1"/>
</dbReference>
<dbReference type="AlphaFoldDB" id="A0A7W5JS14"/>
<organism evidence="2 3">
    <name type="scientific">Microlunatus antarcticus</name>
    <dbReference type="NCBI Taxonomy" id="53388"/>
    <lineage>
        <taxon>Bacteria</taxon>
        <taxon>Bacillati</taxon>
        <taxon>Actinomycetota</taxon>
        <taxon>Actinomycetes</taxon>
        <taxon>Propionibacteriales</taxon>
        <taxon>Propionibacteriaceae</taxon>
        <taxon>Microlunatus</taxon>
    </lineage>
</organism>
<name>A0A7W5JS14_9ACTN</name>
<dbReference type="Gene3D" id="3.30.70.100">
    <property type="match status" value="1"/>
</dbReference>
<accession>A0A7W5JS14</accession>
<reference evidence="2 3" key="1">
    <citation type="submission" date="2020-08" db="EMBL/GenBank/DDBJ databases">
        <title>Sequencing the genomes of 1000 actinobacteria strains.</title>
        <authorList>
            <person name="Klenk H.-P."/>
        </authorList>
    </citation>
    <scope>NUCLEOTIDE SEQUENCE [LARGE SCALE GENOMIC DNA]</scope>
    <source>
        <strain evidence="2 3">DSM 11053</strain>
    </source>
</reference>
<evidence type="ECO:0000313" key="3">
    <source>
        <dbReference type="Proteomes" id="UP000565572"/>
    </source>
</evidence>
<dbReference type="InterPro" id="IPR009799">
    <property type="entry name" value="EthD_dom"/>
</dbReference>